<feature type="region of interest" description="Disordered" evidence="1">
    <location>
        <begin position="251"/>
        <end position="285"/>
    </location>
</feature>
<dbReference type="GO" id="GO:0005634">
    <property type="term" value="C:nucleus"/>
    <property type="evidence" value="ECO:0007669"/>
    <property type="project" value="TreeGrafter"/>
</dbReference>
<evidence type="ECO:0000313" key="3">
    <source>
        <dbReference type="EMBL" id="EMR68186.1"/>
    </source>
</evidence>
<protein>
    <recommendedName>
        <fullName evidence="2">Protein kinase domain-containing protein</fullName>
    </recommendedName>
</protein>
<dbReference type="InterPro" id="IPR011009">
    <property type="entry name" value="Kinase-like_dom_sf"/>
</dbReference>
<dbReference type="GO" id="GO:0005524">
    <property type="term" value="F:ATP binding"/>
    <property type="evidence" value="ECO:0007669"/>
    <property type="project" value="InterPro"/>
</dbReference>
<dbReference type="EMBL" id="KB706291">
    <property type="protein sequence ID" value="EMR68186.1"/>
    <property type="molecule type" value="Genomic_DNA"/>
</dbReference>
<dbReference type="AlphaFoldDB" id="M7TE56"/>
<dbReference type="Proteomes" id="UP000012174">
    <property type="component" value="Unassembled WGS sequence"/>
</dbReference>
<organism evidence="3 4">
    <name type="scientific">Eutypa lata (strain UCR-EL1)</name>
    <name type="common">Grapevine dieback disease fungus</name>
    <name type="synonym">Eutypa armeniacae</name>
    <dbReference type="NCBI Taxonomy" id="1287681"/>
    <lineage>
        <taxon>Eukaryota</taxon>
        <taxon>Fungi</taxon>
        <taxon>Dikarya</taxon>
        <taxon>Ascomycota</taxon>
        <taxon>Pezizomycotina</taxon>
        <taxon>Sordariomycetes</taxon>
        <taxon>Xylariomycetidae</taxon>
        <taxon>Xylariales</taxon>
        <taxon>Diatrypaceae</taxon>
        <taxon>Eutypa</taxon>
    </lineage>
</organism>
<name>M7TE56_EUTLA</name>
<dbReference type="Gene3D" id="1.10.510.10">
    <property type="entry name" value="Transferase(Phosphotransferase) domain 1"/>
    <property type="match status" value="1"/>
</dbReference>
<dbReference type="PROSITE" id="PS50011">
    <property type="entry name" value="PROTEIN_KINASE_DOM"/>
    <property type="match status" value="1"/>
</dbReference>
<evidence type="ECO:0000256" key="1">
    <source>
        <dbReference type="SAM" id="MobiDB-lite"/>
    </source>
</evidence>
<dbReference type="InterPro" id="IPR000719">
    <property type="entry name" value="Prot_kinase_dom"/>
</dbReference>
<dbReference type="PANTHER" id="PTHR44167:SF24">
    <property type="entry name" value="SERINE_THREONINE-PROTEIN KINASE CHK2"/>
    <property type="match status" value="1"/>
</dbReference>
<dbReference type="GO" id="GO:0044773">
    <property type="term" value="P:mitotic DNA damage checkpoint signaling"/>
    <property type="evidence" value="ECO:0007669"/>
    <property type="project" value="TreeGrafter"/>
</dbReference>
<evidence type="ECO:0000313" key="4">
    <source>
        <dbReference type="Proteomes" id="UP000012174"/>
    </source>
</evidence>
<dbReference type="HOGENOM" id="CLU_681573_0_0_1"/>
<reference evidence="4" key="1">
    <citation type="journal article" date="2013" name="Genome Announc.">
        <title>Draft genome sequence of the grapevine dieback fungus Eutypa lata UCR-EL1.</title>
        <authorList>
            <person name="Blanco-Ulate B."/>
            <person name="Rolshausen P.E."/>
            <person name="Cantu D."/>
        </authorList>
    </citation>
    <scope>NUCLEOTIDE SEQUENCE [LARGE SCALE GENOMIC DNA]</scope>
    <source>
        <strain evidence="4">UCR-EL1</strain>
    </source>
</reference>
<feature type="compositionally biased region" description="Acidic residues" evidence="1">
    <location>
        <begin position="266"/>
        <end position="285"/>
    </location>
</feature>
<evidence type="ECO:0000259" key="2">
    <source>
        <dbReference type="PROSITE" id="PS50011"/>
    </source>
</evidence>
<proteinExistence type="predicted"/>
<dbReference type="PANTHER" id="PTHR44167">
    <property type="entry name" value="OVARIAN-SPECIFIC SERINE/THREONINE-PROTEIN KINASE LOK-RELATED"/>
    <property type="match status" value="1"/>
</dbReference>
<feature type="domain" description="Protein kinase" evidence="2">
    <location>
        <begin position="46"/>
        <end position="415"/>
    </location>
</feature>
<gene>
    <name evidence="3" type="ORF">UCREL1_4805</name>
</gene>
<dbReference type="OrthoDB" id="4765118at2759"/>
<dbReference type="KEGG" id="ela:UCREL1_4805"/>
<accession>M7TE56</accession>
<dbReference type="SMART" id="SM00220">
    <property type="entry name" value="S_TKc"/>
    <property type="match status" value="1"/>
</dbReference>
<dbReference type="SUPFAM" id="SSF56112">
    <property type="entry name" value="Protein kinase-like (PK-like)"/>
    <property type="match status" value="1"/>
</dbReference>
<sequence length="468" mass="51325">MSSFDRSRYRLSQGIPPNWEHALQVYGFSSAVSETIGFALFRDEKFEFVKRVGVAGAQGGALLFNEREDDGALKRQVVVKYYQDSRAEPGSLSGVGSFSDDDSMDLDDSGDSNDIVSGGSINDEAANGEFDALNELRGAKHIIQLLNPGKAVLGKRLALFMEYVGHGDLGSALDKFTKRRQRIPNRILWSLFLCFQTETIPAVRTSTKRIQHSDMHFGNVLVGGIDEREQEHTLGPLLKLIDFGSSRITGRGGSSGLPSIASLTLDDGDDVDMGDPNDDDDDDNEDDIVEEVVEETMEDMMDEDNEESIISTTGHSASSGKNLFDVGIFMASLALGEDTIPLPSDAAYSITVNTSAAGAVNIPIQAPPDLNDAPITNQLRDLIRRCTAVDVDDRPSLQEALEICSNNVNKDFPAIAPELDPRTLLFETDNVVKPIIKEFFLDADFTEEDQRLRTGRRRTVPHPQVTFS</sequence>
<keyword evidence="4" id="KW-1185">Reference proteome</keyword>
<dbReference type="GO" id="GO:0004674">
    <property type="term" value="F:protein serine/threonine kinase activity"/>
    <property type="evidence" value="ECO:0007669"/>
    <property type="project" value="TreeGrafter"/>
</dbReference>